<dbReference type="Pfam" id="PF11175">
    <property type="entry name" value="DUF2961"/>
    <property type="match status" value="1"/>
</dbReference>
<sequence length="664" mass="74072">MRRLLLTLTALTLTLHAFSQRVTLSSLLREMVDREAVTRFPAYRAHQASSYNRTSVSPDAPGWFADSDGVWCIREETNARGETEWVLMEDHGPGAITKMWAVCFYYGLADTTGANVRIYLDGSPTPVIDTNFFALVKGESFIAPPLAAETRRAGNLYLPIPYAKSCKVTMNKKVFYNIISYRRYPAGTPVESFSMALFEQNKLLIDSVNRVLSQGIDTPSAGKQQSTRITLAPGEKQTVRLPKGSRALSDLTLNVGDGPQLRQTILALTFDGRQTVWSPIGDFFSVGVGIRPYSTWERSVTSDGILRCRWMMPYRKSASATFENLSDTTVHIEFSYKTVPYRWDSESMYFHSRWKSGEPTPGFPLFDYNLVEVQGRGVYVGDQFTVLNPAEGWWGEGDEKVWVDHEAFPSLFGTGTEDYYGWAGGVVPTSADQFSVPFLANVRVADPNSKGYNTCTRSRSLDAIPFAKHLRFDIESSGSMRYNWFHMLYAVNAFWYADGTATDNAEELRQYASQPPMPLSALEQLNTAAKEQDYSVDGAIEAENLSTYTLSDGAVESDRIEIWGDRSGGHLQGFELPAGASVTVRLTELFAETPLKLCVVTNSSCSEVEIRVNGELVRTLDLYSEHAALPVIDLGRFAPAENALEIRFTALKDTQLGLDYFLTR</sequence>
<feature type="signal peptide" evidence="1">
    <location>
        <begin position="1"/>
        <end position="19"/>
    </location>
</feature>
<proteinExistence type="predicted"/>
<organism evidence="2 3">
    <name type="scientific">Candidatus Rikenella faecigallinarum</name>
    <dbReference type="NCBI Taxonomy" id="2838745"/>
    <lineage>
        <taxon>Bacteria</taxon>
        <taxon>Pseudomonadati</taxon>
        <taxon>Bacteroidota</taxon>
        <taxon>Bacteroidia</taxon>
        <taxon>Bacteroidales</taxon>
        <taxon>Rikenellaceae</taxon>
        <taxon>Rikenella</taxon>
    </lineage>
</organism>
<dbReference type="Gene3D" id="2.60.120.1390">
    <property type="match status" value="2"/>
</dbReference>
<protein>
    <submittedName>
        <fullName evidence="2">DUF2961 domain-containing protein</fullName>
    </submittedName>
</protein>
<evidence type="ECO:0000256" key="1">
    <source>
        <dbReference type="SAM" id="SignalP"/>
    </source>
</evidence>
<name>A0A9D1TXX8_9BACT</name>
<dbReference type="Proteomes" id="UP000823926">
    <property type="component" value="Unassembled WGS sequence"/>
</dbReference>
<evidence type="ECO:0000313" key="2">
    <source>
        <dbReference type="EMBL" id="HIW10786.1"/>
    </source>
</evidence>
<dbReference type="AlphaFoldDB" id="A0A9D1TXX8"/>
<gene>
    <name evidence="2" type="ORF">H9888_04700</name>
</gene>
<accession>A0A9D1TXX8</accession>
<reference evidence="2" key="2">
    <citation type="submission" date="2021-04" db="EMBL/GenBank/DDBJ databases">
        <authorList>
            <person name="Gilroy R."/>
        </authorList>
    </citation>
    <scope>NUCLEOTIDE SEQUENCE</scope>
    <source>
        <strain evidence="2">ChiBcec15-1070</strain>
    </source>
</reference>
<evidence type="ECO:0000313" key="3">
    <source>
        <dbReference type="Proteomes" id="UP000823926"/>
    </source>
</evidence>
<feature type="chain" id="PRO_5038669659" evidence="1">
    <location>
        <begin position="20"/>
        <end position="664"/>
    </location>
</feature>
<comment type="caution">
    <text evidence="2">The sequence shown here is derived from an EMBL/GenBank/DDBJ whole genome shotgun (WGS) entry which is preliminary data.</text>
</comment>
<dbReference type="InterPro" id="IPR021345">
    <property type="entry name" value="DUF2961"/>
</dbReference>
<keyword evidence="1" id="KW-0732">Signal</keyword>
<dbReference type="EMBL" id="DXHL01000021">
    <property type="protein sequence ID" value="HIW10786.1"/>
    <property type="molecule type" value="Genomic_DNA"/>
</dbReference>
<reference evidence="2" key="1">
    <citation type="journal article" date="2021" name="PeerJ">
        <title>Extensive microbial diversity within the chicken gut microbiome revealed by metagenomics and culture.</title>
        <authorList>
            <person name="Gilroy R."/>
            <person name="Ravi A."/>
            <person name="Getino M."/>
            <person name="Pursley I."/>
            <person name="Horton D.L."/>
            <person name="Alikhan N.F."/>
            <person name="Baker D."/>
            <person name="Gharbi K."/>
            <person name="Hall N."/>
            <person name="Watson M."/>
            <person name="Adriaenssens E.M."/>
            <person name="Foster-Nyarko E."/>
            <person name="Jarju S."/>
            <person name="Secka A."/>
            <person name="Antonio M."/>
            <person name="Oren A."/>
            <person name="Chaudhuri R.R."/>
            <person name="La Ragione R."/>
            <person name="Hildebrand F."/>
            <person name="Pallen M.J."/>
        </authorList>
    </citation>
    <scope>NUCLEOTIDE SEQUENCE</scope>
    <source>
        <strain evidence="2">ChiBcec15-1070</strain>
    </source>
</reference>